<dbReference type="PROSITE" id="PS50280">
    <property type="entry name" value="SET"/>
    <property type="match status" value="1"/>
</dbReference>
<dbReference type="RefSeq" id="XP_062880506.1">
    <property type="nucleotide sequence ID" value="XM_063024436.1"/>
</dbReference>
<dbReference type="OrthoDB" id="5792673at2759"/>
<dbReference type="OMA" id="WCERWGE"/>
<dbReference type="HOGENOM" id="CLU_054608_0_1_1"/>
<dbReference type="EMBL" id="CP025762">
    <property type="protein sequence ID" value="KGB74513.1"/>
    <property type="molecule type" value="Genomic_DNA"/>
</dbReference>
<accession>A0A095EAD9</accession>
<feature type="domain" description="SET" evidence="1">
    <location>
        <begin position="53"/>
        <end position="198"/>
    </location>
</feature>
<dbReference type="SUPFAM" id="SSF82199">
    <property type="entry name" value="SET domain"/>
    <property type="match status" value="1"/>
</dbReference>
<dbReference type="AlphaFoldDB" id="A0A095EAD9"/>
<reference evidence="2 3" key="2">
    <citation type="journal article" date="2018" name="Proc. Natl. Acad. Sci.">
        <title>RNAi is a critical determinant of centromere evolution in closely related fungi.</title>
        <authorList>
            <person name="Yadav V."/>
            <person name="Sun S."/>
            <person name="Billmyre R.B."/>
            <person name="Thimmappa B.C."/>
            <person name="Shea T."/>
            <person name="Lintner R."/>
            <person name="Bakkeren G."/>
            <person name="Cuomo C.A."/>
            <person name="Heitman J."/>
            <person name="Sanyal K."/>
        </authorList>
    </citation>
    <scope>NUCLEOTIDE SEQUENCE [LARGE SCALE GENOMIC DNA]</scope>
    <source>
        <strain evidence="2 3">R265</strain>
    </source>
</reference>
<name>A0A095EAD9_CRYD2</name>
<dbReference type="Proteomes" id="UP000029445">
    <property type="component" value="Chromosome 4"/>
</dbReference>
<sequence length="206" mass="22528">MPPSKGHDAAPPPNWPASVIYLSKPRLSPKFPLSLLPFIATPNFNPHTTKHPSHVQIKRIAEASHPAYGQRGLFAKQKIKENELVIPYLGIIHVTFTADDGSDSILDEHSESDFDLSLLRISSSDTRNPFPGQHISIGIDAAREGNAGRFVNDYRGVKPAGPNAEFRVGKGEGGELRMEIWSLRGGIGKGDEVLVSYGKGWWGARN</sequence>
<organism evidence="2 3">
    <name type="scientific">Cryptococcus deuterogattii (strain R265)</name>
    <name type="common">Cryptococcus gattii VGII (strain R265)</name>
    <dbReference type="NCBI Taxonomy" id="294750"/>
    <lineage>
        <taxon>Eukaryota</taxon>
        <taxon>Fungi</taxon>
        <taxon>Dikarya</taxon>
        <taxon>Basidiomycota</taxon>
        <taxon>Agaricomycotina</taxon>
        <taxon>Tremellomycetes</taxon>
        <taxon>Tremellales</taxon>
        <taxon>Cryptococcaceae</taxon>
        <taxon>Cryptococcus</taxon>
        <taxon>Cryptococcus gattii species complex</taxon>
    </lineage>
</organism>
<dbReference type="GeneID" id="88176590"/>
<dbReference type="KEGG" id="cdeu:CNBG_0351"/>
<gene>
    <name evidence="2" type="ORF">CNBG_0351</name>
</gene>
<dbReference type="Pfam" id="PF00856">
    <property type="entry name" value="SET"/>
    <property type="match status" value="1"/>
</dbReference>
<evidence type="ECO:0000313" key="2">
    <source>
        <dbReference type="EMBL" id="KGB74513.1"/>
    </source>
</evidence>
<proteinExistence type="predicted"/>
<keyword evidence="3" id="KW-1185">Reference proteome</keyword>
<reference evidence="2 3" key="1">
    <citation type="journal article" date="2011" name="MBio">
        <title>Genome variation in Cryptococcus gattii, an emerging pathogen of immunocompetent hosts.</title>
        <authorList>
            <person name="D'Souza C.A."/>
            <person name="Kronstad J.W."/>
            <person name="Taylor G."/>
            <person name="Warren R."/>
            <person name="Yuen M."/>
            <person name="Hu G."/>
            <person name="Jung W.H."/>
            <person name="Sham A."/>
            <person name="Kidd S.E."/>
            <person name="Tangen K."/>
            <person name="Lee N."/>
            <person name="Zeilmaker T."/>
            <person name="Sawkins J."/>
            <person name="McVicker G."/>
            <person name="Shah S."/>
            <person name="Gnerre S."/>
            <person name="Griggs A."/>
            <person name="Zeng Q."/>
            <person name="Bartlett K."/>
            <person name="Li W."/>
            <person name="Wang X."/>
            <person name="Heitman J."/>
            <person name="Stajich J.E."/>
            <person name="Fraser J.A."/>
            <person name="Meyer W."/>
            <person name="Carter D."/>
            <person name="Schein J."/>
            <person name="Krzywinski M."/>
            <person name="Kwon-Chung K.J."/>
            <person name="Varma A."/>
            <person name="Wang J."/>
            <person name="Brunham R."/>
            <person name="Fyfe M."/>
            <person name="Ouellette B.F."/>
            <person name="Siddiqui A."/>
            <person name="Marra M."/>
            <person name="Jones S."/>
            <person name="Holt R."/>
            <person name="Birren B.W."/>
            <person name="Galagan J.E."/>
            <person name="Cuomo C.A."/>
        </authorList>
    </citation>
    <scope>NUCLEOTIDE SEQUENCE [LARGE SCALE GENOMIC DNA]</scope>
    <source>
        <strain evidence="2 3">R265</strain>
    </source>
</reference>
<evidence type="ECO:0000313" key="3">
    <source>
        <dbReference type="Proteomes" id="UP000029445"/>
    </source>
</evidence>
<dbReference type="InterPro" id="IPR001214">
    <property type="entry name" value="SET_dom"/>
</dbReference>
<dbReference type="STRING" id="294750.A0A095EAD9"/>
<evidence type="ECO:0000259" key="1">
    <source>
        <dbReference type="PROSITE" id="PS50280"/>
    </source>
</evidence>
<dbReference type="VEuPathDB" id="FungiDB:CNBG_0351"/>
<dbReference type="Gene3D" id="2.170.270.10">
    <property type="entry name" value="SET domain"/>
    <property type="match status" value="1"/>
</dbReference>
<dbReference type="InterPro" id="IPR046341">
    <property type="entry name" value="SET_dom_sf"/>
</dbReference>
<protein>
    <recommendedName>
        <fullName evidence="1">SET domain-containing protein</fullName>
    </recommendedName>
</protein>